<dbReference type="GO" id="GO:0035435">
    <property type="term" value="P:phosphate ion transmembrane transport"/>
    <property type="evidence" value="ECO:0007669"/>
    <property type="project" value="InterPro"/>
</dbReference>
<feature type="compositionally biased region" description="Basic and acidic residues" evidence="5">
    <location>
        <begin position="223"/>
        <end position="233"/>
    </location>
</feature>
<proteinExistence type="predicted"/>
<dbReference type="InterPro" id="IPR027417">
    <property type="entry name" value="P-loop_NTPase"/>
</dbReference>
<dbReference type="InterPro" id="IPR003593">
    <property type="entry name" value="AAA+_ATPase"/>
</dbReference>
<reference evidence="7" key="1">
    <citation type="submission" date="2023-01" db="EMBL/GenBank/DDBJ databases">
        <title>The diversity of Class Acidimicrobiia in South China Sea sediment environments and the proposal of Iamia marina sp. nov., a novel species of the genus Iamia.</title>
        <authorList>
            <person name="He Y."/>
            <person name="Tian X."/>
        </authorList>
    </citation>
    <scope>NUCLEOTIDE SEQUENCE</scope>
    <source>
        <strain evidence="7">DSM 19957</strain>
    </source>
</reference>
<dbReference type="GO" id="GO:0005315">
    <property type="term" value="F:phosphate transmembrane transporter activity"/>
    <property type="evidence" value="ECO:0007669"/>
    <property type="project" value="InterPro"/>
</dbReference>
<evidence type="ECO:0000256" key="2">
    <source>
        <dbReference type="ARBA" id="ARBA00022741"/>
    </source>
</evidence>
<evidence type="ECO:0000256" key="1">
    <source>
        <dbReference type="ARBA" id="ARBA00022448"/>
    </source>
</evidence>
<dbReference type="CDD" id="cd03260">
    <property type="entry name" value="ABC_PstB_phosphate_transporter"/>
    <property type="match status" value="1"/>
</dbReference>
<dbReference type="GO" id="GO:0005524">
    <property type="term" value="F:ATP binding"/>
    <property type="evidence" value="ECO:0007669"/>
    <property type="project" value="UniProtKB-KW"/>
</dbReference>
<dbReference type="KEGG" id="ima:PO878_18705"/>
<evidence type="ECO:0000259" key="6">
    <source>
        <dbReference type="PROSITE" id="PS50893"/>
    </source>
</evidence>
<keyword evidence="2" id="KW-0547">Nucleotide-binding</keyword>
<gene>
    <name evidence="7" type="ORF">PO878_18705</name>
</gene>
<name>A0AAF0BTA4_9ACTN</name>
<keyword evidence="1" id="KW-0813">Transport</keyword>
<accession>A0AAF0BTA4</accession>
<dbReference type="SMART" id="SM00382">
    <property type="entry name" value="AAA"/>
    <property type="match status" value="1"/>
</dbReference>
<dbReference type="InterPro" id="IPR005670">
    <property type="entry name" value="PstB-like"/>
</dbReference>
<keyword evidence="4" id="KW-1278">Translocase</keyword>
<dbReference type="Proteomes" id="UP001216390">
    <property type="component" value="Chromosome"/>
</dbReference>
<evidence type="ECO:0000313" key="7">
    <source>
        <dbReference type="EMBL" id="WCO66532.1"/>
    </source>
</evidence>
<dbReference type="InterPro" id="IPR017871">
    <property type="entry name" value="ABC_transporter-like_CS"/>
</dbReference>
<evidence type="ECO:0000313" key="8">
    <source>
        <dbReference type="Proteomes" id="UP001216390"/>
    </source>
</evidence>
<dbReference type="PANTHER" id="PTHR43423">
    <property type="entry name" value="ABC TRANSPORTER I FAMILY MEMBER 17"/>
    <property type="match status" value="1"/>
</dbReference>
<dbReference type="PANTHER" id="PTHR43423:SF1">
    <property type="entry name" value="ABC TRANSPORTER I FAMILY MEMBER 17"/>
    <property type="match status" value="1"/>
</dbReference>
<keyword evidence="8" id="KW-1185">Reference proteome</keyword>
<dbReference type="AlphaFoldDB" id="A0AAF0BTA4"/>
<dbReference type="RefSeq" id="WP_272736055.1">
    <property type="nucleotide sequence ID" value="NZ_CP116942.1"/>
</dbReference>
<feature type="domain" description="ABC transporter" evidence="6">
    <location>
        <begin position="6"/>
        <end position="231"/>
    </location>
</feature>
<organism evidence="7 8">
    <name type="scientific">Iamia majanohamensis</name>
    <dbReference type="NCBI Taxonomy" id="467976"/>
    <lineage>
        <taxon>Bacteria</taxon>
        <taxon>Bacillati</taxon>
        <taxon>Actinomycetota</taxon>
        <taxon>Acidimicrobiia</taxon>
        <taxon>Acidimicrobiales</taxon>
        <taxon>Iamiaceae</taxon>
        <taxon>Iamia</taxon>
    </lineage>
</organism>
<feature type="region of interest" description="Disordered" evidence="5">
    <location>
        <begin position="212"/>
        <end position="233"/>
    </location>
</feature>
<evidence type="ECO:0000256" key="5">
    <source>
        <dbReference type="SAM" id="MobiDB-lite"/>
    </source>
</evidence>
<sequence>MGPPLFALERVGLVRDGTEVLRAVDLDIPDGGITVLVGASGAGKSTLLRCLNRLECPTSGSVRFRGDDLTALDPLAHRRRVAMVFQAPTPFPGTVAENLRTAAPDLADDDACRLLQRVGLHRDLLHRSADALSGGEAQRLVLARALATGPEVLLADEATSALDATATRHLEELARSLADEGMPVLWVTHDLAQARRLADHLVVTRAGEVTWSGPAGDPAAEGAVRDALREAPT</sequence>
<evidence type="ECO:0000256" key="3">
    <source>
        <dbReference type="ARBA" id="ARBA00022840"/>
    </source>
</evidence>
<dbReference type="GO" id="GO:0016887">
    <property type="term" value="F:ATP hydrolysis activity"/>
    <property type="evidence" value="ECO:0007669"/>
    <property type="project" value="InterPro"/>
</dbReference>
<dbReference type="InterPro" id="IPR003439">
    <property type="entry name" value="ABC_transporter-like_ATP-bd"/>
</dbReference>
<keyword evidence="3 7" id="KW-0067">ATP-binding</keyword>
<dbReference type="Gene3D" id="3.40.50.300">
    <property type="entry name" value="P-loop containing nucleotide triphosphate hydrolases"/>
    <property type="match status" value="1"/>
</dbReference>
<dbReference type="Pfam" id="PF00005">
    <property type="entry name" value="ABC_tran"/>
    <property type="match status" value="1"/>
</dbReference>
<dbReference type="PROSITE" id="PS00211">
    <property type="entry name" value="ABC_TRANSPORTER_1"/>
    <property type="match status" value="1"/>
</dbReference>
<protein>
    <submittedName>
        <fullName evidence="7">Phosphate ABC transporter ATP-binding protein</fullName>
    </submittedName>
</protein>
<evidence type="ECO:0000256" key="4">
    <source>
        <dbReference type="ARBA" id="ARBA00022967"/>
    </source>
</evidence>
<dbReference type="SUPFAM" id="SSF52540">
    <property type="entry name" value="P-loop containing nucleoside triphosphate hydrolases"/>
    <property type="match status" value="1"/>
</dbReference>
<dbReference type="PROSITE" id="PS50893">
    <property type="entry name" value="ABC_TRANSPORTER_2"/>
    <property type="match status" value="1"/>
</dbReference>
<dbReference type="GO" id="GO:0016020">
    <property type="term" value="C:membrane"/>
    <property type="evidence" value="ECO:0007669"/>
    <property type="project" value="InterPro"/>
</dbReference>
<dbReference type="EMBL" id="CP116942">
    <property type="protein sequence ID" value="WCO66532.1"/>
    <property type="molecule type" value="Genomic_DNA"/>
</dbReference>